<dbReference type="GO" id="GO:0046872">
    <property type="term" value="F:metal ion binding"/>
    <property type="evidence" value="ECO:0007669"/>
    <property type="project" value="InterPro"/>
</dbReference>
<evidence type="ECO:0000256" key="4">
    <source>
        <dbReference type="ARBA" id="ARBA00013255"/>
    </source>
</evidence>
<dbReference type="Pfam" id="PF01071">
    <property type="entry name" value="GARS_A"/>
    <property type="match status" value="1"/>
</dbReference>
<dbReference type="EC" id="6.3.4.13" evidence="4 14"/>
<dbReference type="InterPro" id="IPR020560">
    <property type="entry name" value="PRibGlycinamide_synth_C-dom"/>
</dbReference>
<dbReference type="SMART" id="SM01210">
    <property type="entry name" value="GARS_C"/>
    <property type="match status" value="1"/>
</dbReference>
<comment type="catalytic activity">
    <reaction evidence="14">
        <text>5-phospho-beta-D-ribosylamine + glycine + ATP = N(1)-(5-phospho-beta-D-ribosyl)glycinamide + ADP + phosphate + H(+)</text>
        <dbReference type="Rhea" id="RHEA:17453"/>
        <dbReference type="ChEBI" id="CHEBI:15378"/>
        <dbReference type="ChEBI" id="CHEBI:30616"/>
        <dbReference type="ChEBI" id="CHEBI:43474"/>
        <dbReference type="ChEBI" id="CHEBI:57305"/>
        <dbReference type="ChEBI" id="CHEBI:58681"/>
        <dbReference type="ChEBI" id="CHEBI:143788"/>
        <dbReference type="ChEBI" id="CHEBI:456216"/>
        <dbReference type="EC" id="6.3.4.13"/>
    </reaction>
</comment>
<dbReference type="Proteomes" id="UP000027153">
    <property type="component" value="Unassembled WGS sequence"/>
</dbReference>
<dbReference type="AlphaFoldDB" id="A0A062V5A6"/>
<evidence type="ECO:0000256" key="11">
    <source>
        <dbReference type="ARBA" id="ARBA00038345"/>
    </source>
</evidence>
<keyword evidence="7 14" id="KW-0658">Purine biosynthesis</keyword>
<feature type="domain" description="ATP-grasp" evidence="16">
    <location>
        <begin position="121"/>
        <end position="328"/>
    </location>
</feature>
<dbReference type="Gene3D" id="3.40.50.20">
    <property type="match status" value="1"/>
</dbReference>
<comment type="pathway">
    <text evidence="3 14">Purine metabolism; IMP biosynthesis via de novo pathway; N(1)-(5-phospho-D-ribosyl)glycinamide from 5-phospho-alpha-D-ribose 1-diphosphate: step 2/2.</text>
</comment>
<evidence type="ECO:0000256" key="15">
    <source>
        <dbReference type="PROSITE-ProRule" id="PRU00409"/>
    </source>
</evidence>
<dbReference type="GO" id="GO:0004637">
    <property type="term" value="F:phosphoribosylamine-glycine ligase activity"/>
    <property type="evidence" value="ECO:0007669"/>
    <property type="project" value="UniProtKB-UniRule"/>
</dbReference>
<dbReference type="SUPFAM" id="SSF52440">
    <property type="entry name" value="PreATP-grasp domain"/>
    <property type="match status" value="1"/>
</dbReference>
<dbReference type="UniPathway" id="UPA00074">
    <property type="reaction ID" value="UER00125"/>
</dbReference>
<comment type="similarity">
    <text evidence="11 14">Belongs to the GARS family.</text>
</comment>
<evidence type="ECO:0000256" key="8">
    <source>
        <dbReference type="ARBA" id="ARBA00022840"/>
    </source>
</evidence>
<gene>
    <name evidence="14" type="primary">purD</name>
    <name evidence="17" type="ORF">ANME2D_00919</name>
</gene>
<dbReference type="InterPro" id="IPR000115">
    <property type="entry name" value="PRibGlycinamide_synth"/>
</dbReference>
<keyword evidence="9" id="KW-0460">Magnesium</keyword>
<dbReference type="PROSITE" id="PS50975">
    <property type="entry name" value="ATP_GRASP"/>
    <property type="match status" value="1"/>
</dbReference>
<evidence type="ECO:0000313" key="17">
    <source>
        <dbReference type="EMBL" id="KCZ72492.1"/>
    </source>
</evidence>
<comment type="cofactor">
    <cofactor evidence="2">
        <name>Mg(2+)</name>
        <dbReference type="ChEBI" id="CHEBI:18420"/>
    </cofactor>
</comment>
<reference evidence="17 18" key="1">
    <citation type="journal article" date="2013" name="Nature">
        <title>Anaerobic oxidation of methane coupled to nitrate reduction in a novel archaeal lineage.</title>
        <authorList>
            <person name="Haroon M.F."/>
            <person name="Hu S."/>
            <person name="Shi Y."/>
            <person name="Imelfort M."/>
            <person name="Keller J."/>
            <person name="Hugenholtz P."/>
            <person name="Yuan Z."/>
            <person name="Tyson G.W."/>
        </authorList>
    </citation>
    <scope>NUCLEOTIDE SEQUENCE [LARGE SCALE GENOMIC DNA]</scope>
    <source>
        <strain evidence="17 18">ANME-2d</strain>
    </source>
</reference>
<protein>
    <recommendedName>
        <fullName evidence="4 14">Phosphoribosylamine--glycine ligase</fullName>
        <ecNumber evidence="4 14">6.3.4.13</ecNumber>
    </recommendedName>
    <alternativeName>
        <fullName evidence="14">GARS</fullName>
    </alternativeName>
    <alternativeName>
        <fullName evidence="12 14">Glycinamide ribonucleotide synthetase</fullName>
    </alternativeName>
    <alternativeName>
        <fullName evidence="13 14">Phosphoribosylglycinamide synthetase</fullName>
    </alternativeName>
</protein>
<evidence type="ECO:0000313" key="18">
    <source>
        <dbReference type="Proteomes" id="UP000027153"/>
    </source>
</evidence>
<dbReference type="NCBIfam" id="TIGR00877">
    <property type="entry name" value="purD"/>
    <property type="match status" value="1"/>
</dbReference>
<dbReference type="Pfam" id="PF02844">
    <property type="entry name" value="GARS_N"/>
    <property type="match status" value="1"/>
</dbReference>
<evidence type="ECO:0000256" key="6">
    <source>
        <dbReference type="ARBA" id="ARBA00022741"/>
    </source>
</evidence>
<dbReference type="InterPro" id="IPR037123">
    <property type="entry name" value="PRibGlycinamide_synth_C_sf"/>
</dbReference>
<evidence type="ECO:0000256" key="14">
    <source>
        <dbReference type="HAMAP-Rule" id="MF_00138"/>
    </source>
</evidence>
<keyword evidence="5 14" id="KW-0436">Ligase</keyword>
<evidence type="ECO:0000256" key="13">
    <source>
        <dbReference type="ARBA" id="ARBA00042864"/>
    </source>
</evidence>
<dbReference type="InterPro" id="IPR011761">
    <property type="entry name" value="ATP-grasp"/>
</dbReference>
<accession>A0A062V5A6</accession>
<evidence type="ECO:0000256" key="10">
    <source>
        <dbReference type="ARBA" id="ARBA00023211"/>
    </source>
</evidence>
<evidence type="ECO:0000259" key="16">
    <source>
        <dbReference type="PROSITE" id="PS50975"/>
    </source>
</evidence>
<dbReference type="GO" id="GO:0009113">
    <property type="term" value="P:purine nucleobase biosynthetic process"/>
    <property type="evidence" value="ECO:0007669"/>
    <property type="project" value="InterPro"/>
</dbReference>
<dbReference type="Gene3D" id="3.30.470.20">
    <property type="entry name" value="ATP-grasp fold, B domain"/>
    <property type="match status" value="1"/>
</dbReference>
<evidence type="ECO:0000256" key="3">
    <source>
        <dbReference type="ARBA" id="ARBA00005174"/>
    </source>
</evidence>
<name>A0A062V5A6_9EURY</name>
<dbReference type="SUPFAM" id="SSF51246">
    <property type="entry name" value="Rudiment single hybrid motif"/>
    <property type="match status" value="1"/>
</dbReference>
<dbReference type="InterPro" id="IPR020562">
    <property type="entry name" value="PRibGlycinamide_synth_N"/>
</dbReference>
<dbReference type="PROSITE" id="PS00184">
    <property type="entry name" value="GARS"/>
    <property type="match status" value="1"/>
</dbReference>
<evidence type="ECO:0000256" key="12">
    <source>
        <dbReference type="ARBA" id="ARBA00042242"/>
    </source>
</evidence>
<dbReference type="SUPFAM" id="SSF56059">
    <property type="entry name" value="Glutathione synthetase ATP-binding domain-like"/>
    <property type="match status" value="1"/>
</dbReference>
<evidence type="ECO:0000256" key="5">
    <source>
        <dbReference type="ARBA" id="ARBA00022598"/>
    </source>
</evidence>
<dbReference type="InterPro" id="IPR011054">
    <property type="entry name" value="Rudment_hybrid_motif"/>
</dbReference>
<dbReference type="InterPro" id="IPR020561">
    <property type="entry name" value="PRibGlycinamid_synth_ATP-grasp"/>
</dbReference>
<keyword evidence="6 15" id="KW-0547">Nucleotide-binding</keyword>
<dbReference type="InterPro" id="IPR016185">
    <property type="entry name" value="PreATP-grasp_dom_sf"/>
</dbReference>
<dbReference type="GO" id="GO:0005524">
    <property type="term" value="F:ATP binding"/>
    <property type="evidence" value="ECO:0007669"/>
    <property type="project" value="UniProtKB-UniRule"/>
</dbReference>
<dbReference type="Gene3D" id="3.90.600.10">
    <property type="entry name" value="Phosphoribosylglycinamide synthetase, C-terminal domain"/>
    <property type="match status" value="1"/>
</dbReference>
<evidence type="ECO:0000256" key="7">
    <source>
        <dbReference type="ARBA" id="ARBA00022755"/>
    </source>
</evidence>
<dbReference type="InterPro" id="IPR020559">
    <property type="entry name" value="PRibGlycinamide_synth_CS"/>
</dbReference>
<evidence type="ECO:0000256" key="1">
    <source>
        <dbReference type="ARBA" id="ARBA00001936"/>
    </source>
</evidence>
<dbReference type="SMART" id="SM01209">
    <property type="entry name" value="GARS_A"/>
    <property type="match status" value="1"/>
</dbReference>
<evidence type="ECO:0000256" key="2">
    <source>
        <dbReference type="ARBA" id="ARBA00001946"/>
    </source>
</evidence>
<comment type="caution">
    <text evidence="17">The sequence shown here is derived from an EMBL/GenBank/DDBJ whole genome shotgun (WGS) entry which is preliminary data.</text>
</comment>
<keyword evidence="18" id="KW-1185">Reference proteome</keyword>
<dbReference type="Gene3D" id="3.30.1490.20">
    <property type="entry name" value="ATP-grasp fold, A domain"/>
    <property type="match status" value="1"/>
</dbReference>
<evidence type="ECO:0000256" key="9">
    <source>
        <dbReference type="ARBA" id="ARBA00022842"/>
    </source>
</evidence>
<dbReference type="PANTHER" id="PTHR43472">
    <property type="entry name" value="PHOSPHORIBOSYLAMINE--GLYCINE LIGASE"/>
    <property type="match status" value="1"/>
</dbReference>
<dbReference type="HAMAP" id="MF_00138">
    <property type="entry name" value="GARS"/>
    <property type="match status" value="1"/>
</dbReference>
<dbReference type="InterPro" id="IPR013815">
    <property type="entry name" value="ATP_grasp_subdomain_1"/>
</dbReference>
<keyword evidence="8 15" id="KW-0067">ATP-binding</keyword>
<dbReference type="GO" id="GO:0006189">
    <property type="term" value="P:'de novo' IMP biosynthetic process"/>
    <property type="evidence" value="ECO:0007669"/>
    <property type="project" value="UniProtKB-UniRule"/>
</dbReference>
<sequence>MPSEPATLKVESMRVLLIGGGGREHAIAEAIARSKKNPQLFAAMSKKNPGIARLCRDFLLVKETDPAIVDYALVNKIELAVIGPEAPLAAGIPDSLWNAGIPVVGPRRPAAQIEFDKAWARNFMKKYNIAGCPEFRVFRKGETGTDEFIDELGDVVIKPAGLTGGKGVRVMGDHFDIDGARAYAREVLKNDGLVIEKRLIGEEFTVQAFVDGRTLAFAPAVQDHKRAYEGDKGPNTGGMGSYSDSKDILPFMIESDYTDAKKIMEDTVHAIWKETGVPYQGILYGQFMATEKGISVIEFNARFGDPEAMNTLPLLDNDFLDVCTGIVKGTLDSIRVMFKKQSTVCKYAVPEGYPDNPVKDSVIETTGVNNALLFYSSVYEKDSIIYTTGSRALAVLGIAGTIREAEKIAQAGLSGLRGKLYSRQDIGTDELINKRVRHMEDLRIKARYHNMH</sequence>
<dbReference type="PATRIC" id="fig|1392998.3.peg.1087"/>
<dbReference type="Pfam" id="PF02843">
    <property type="entry name" value="GARS_C"/>
    <property type="match status" value="1"/>
</dbReference>
<comment type="cofactor">
    <cofactor evidence="1">
        <name>Mn(2+)</name>
        <dbReference type="ChEBI" id="CHEBI:29035"/>
    </cofactor>
</comment>
<dbReference type="PANTHER" id="PTHR43472:SF1">
    <property type="entry name" value="PHOSPHORIBOSYLAMINE--GLYCINE LIGASE, CHLOROPLASTIC"/>
    <property type="match status" value="1"/>
</dbReference>
<organism evidence="17 18">
    <name type="scientific">Candidatus Methanoperedens nitratireducens</name>
    <dbReference type="NCBI Taxonomy" id="1392998"/>
    <lineage>
        <taxon>Archaea</taxon>
        <taxon>Methanobacteriati</taxon>
        <taxon>Methanobacteriota</taxon>
        <taxon>Stenosarchaea group</taxon>
        <taxon>Methanomicrobia</taxon>
        <taxon>Methanosarcinales</taxon>
        <taxon>ANME-2 cluster</taxon>
        <taxon>Candidatus Methanoperedentaceae</taxon>
        <taxon>Candidatus Methanoperedens</taxon>
    </lineage>
</organism>
<dbReference type="EMBL" id="JMIY01000002">
    <property type="protein sequence ID" value="KCZ72492.1"/>
    <property type="molecule type" value="Genomic_DNA"/>
</dbReference>
<keyword evidence="10" id="KW-0464">Manganese</keyword>
<proteinExistence type="inferred from homology"/>